<protein>
    <submittedName>
        <fullName evidence="2">Uncharacterized protein</fullName>
    </submittedName>
</protein>
<feature type="compositionally biased region" description="Polar residues" evidence="1">
    <location>
        <begin position="75"/>
        <end position="88"/>
    </location>
</feature>
<keyword evidence="3" id="KW-1185">Reference proteome</keyword>
<evidence type="ECO:0000313" key="2">
    <source>
        <dbReference type="EMBL" id="ROW06088.1"/>
    </source>
</evidence>
<dbReference type="AlphaFoldDB" id="A0A423WRV8"/>
<feature type="compositionally biased region" description="Polar residues" evidence="1">
    <location>
        <begin position="95"/>
        <end position="105"/>
    </location>
</feature>
<evidence type="ECO:0000313" key="3">
    <source>
        <dbReference type="Proteomes" id="UP000283895"/>
    </source>
</evidence>
<name>A0A423WRV8_9PEZI</name>
<feature type="region of interest" description="Disordered" evidence="1">
    <location>
        <begin position="75"/>
        <end position="114"/>
    </location>
</feature>
<dbReference type="EMBL" id="LKEA01000011">
    <property type="protein sequence ID" value="ROW06088.1"/>
    <property type="molecule type" value="Genomic_DNA"/>
</dbReference>
<sequence>MRKNKTRGGHRKSRRLADFASDVDMVEADLPRSERSKSKGKNRATFQTKHEDERQGRVGKNFSSTQAQPFLSGLRGSQTARGLNNATGRSKPRTHTSVAGTSSLNPFAPRGGHRNRQLSALSAVSTSLSTTQSGPWCDKCNRLNRQLHGYLLDILKTGEQAVDEWAYAVGASPDHMECEPAPERIIPEGYRRCSQQCQSCVARRVESGVGGVASPGSSGWSSGSHTTAVTGGYQHQLGMINNETQMGRGPYDQTGAGLAFTRTSPHPTPSPPGDPVNHQLVAVPEGNNNLLHARWAGPPTQMSLSLPPAQQSHPLQQPWEGSAQSRTNASHNTPADFCDHPGAETATGPSRHILLPPVFEHSGALPPTPPKESSNDEMSSRRVAPSPVHLAVGPTANGGEIQAQRPQW</sequence>
<feature type="region of interest" description="Disordered" evidence="1">
    <location>
        <begin position="1"/>
        <end position="62"/>
    </location>
</feature>
<dbReference type="OrthoDB" id="5230315at2759"/>
<organism evidence="2 3">
    <name type="scientific">Cytospora schulzeri</name>
    <dbReference type="NCBI Taxonomy" id="448051"/>
    <lineage>
        <taxon>Eukaryota</taxon>
        <taxon>Fungi</taxon>
        <taxon>Dikarya</taxon>
        <taxon>Ascomycota</taxon>
        <taxon>Pezizomycotina</taxon>
        <taxon>Sordariomycetes</taxon>
        <taxon>Sordariomycetidae</taxon>
        <taxon>Diaporthales</taxon>
        <taxon>Cytosporaceae</taxon>
        <taxon>Cytospora</taxon>
    </lineage>
</organism>
<proteinExistence type="predicted"/>
<gene>
    <name evidence="2" type="ORF">VMCG_04548</name>
</gene>
<accession>A0A423WRV8</accession>
<feature type="compositionally biased region" description="Polar residues" evidence="1">
    <location>
        <begin position="300"/>
        <end position="315"/>
    </location>
</feature>
<feature type="region of interest" description="Disordered" evidence="1">
    <location>
        <begin position="252"/>
        <end position="276"/>
    </location>
</feature>
<feature type="compositionally biased region" description="Polar residues" evidence="1">
    <location>
        <begin position="322"/>
        <end position="333"/>
    </location>
</feature>
<feature type="region of interest" description="Disordered" evidence="1">
    <location>
        <begin position="290"/>
        <end position="408"/>
    </location>
</feature>
<reference evidence="2 3" key="1">
    <citation type="submission" date="2015-09" db="EMBL/GenBank/DDBJ databases">
        <title>Host preference determinants of Valsa canker pathogens revealed by comparative genomics.</title>
        <authorList>
            <person name="Yin Z."/>
            <person name="Huang L."/>
        </authorList>
    </citation>
    <scope>NUCLEOTIDE SEQUENCE [LARGE SCALE GENOMIC DNA]</scope>
    <source>
        <strain evidence="2 3">03-1</strain>
    </source>
</reference>
<comment type="caution">
    <text evidence="2">The sequence shown here is derived from an EMBL/GenBank/DDBJ whole genome shotgun (WGS) entry which is preliminary data.</text>
</comment>
<dbReference type="Proteomes" id="UP000283895">
    <property type="component" value="Unassembled WGS sequence"/>
</dbReference>
<evidence type="ECO:0000256" key="1">
    <source>
        <dbReference type="SAM" id="MobiDB-lite"/>
    </source>
</evidence>
<feature type="compositionally biased region" description="Basic residues" evidence="1">
    <location>
        <begin position="1"/>
        <end position="14"/>
    </location>
</feature>